<sequence length="97" mass="10734">MPRACLSTKSSEVVYYTDLTPSTSTSRRSSNCCLKRFCRPSTSSRSSAVRCGSWTSICTTPHASYSFRYSPSPPPSTRQGRCNVHFGTPFSLQLLLL</sequence>
<dbReference type="Proteomes" id="UP000828390">
    <property type="component" value="Unassembled WGS sequence"/>
</dbReference>
<gene>
    <name evidence="1" type="ORF">DPMN_105939</name>
</gene>
<evidence type="ECO:0000313" key="1">
    <source>
        <dbReference type="EMBL" id="KAH3832647.1"/>
    </source>
</evidence>
<reference evidence="1" key="2">
    <citation type="submission" date="2020-11" db="EMBL/GenBank/DDBJ databases">
        <authorList>
            <person name="McCartney M.A."/>
            <person name="Auch B."/>
            <person name="Kono T."/>
            <person name="Mallez S."/>
            <person name="Becker A."/>
            <person name="Gohl D.M."/>
            <person name="Silverstein K.A.T."/>
            <person name="Koren S."/>
            <person name="Bechman K.B."/>
            <person name="Herman A."/>
            <person name="Abrahante J.E."/>
            <person name="Garbe J."/>
        </authorList>
    </citation>
    <scope>NUCLEOTIDE SEQUENCE</scope>
    <source>
        <strain evidence="1">Duluth1</strain>
        <tissue evidence="1">Whole animal</tissue>
    </source>
</reference>
<organism evidence="1 2">
    <name type="scientific">Dreissena polymorpha</name>
    <name type="common">Zebra mussel</name>
    <name type="synonym">Mytilus polymorpha</name>
    <dbReference type="NCBI Taxonomy" id="45954"/>
    <lineage>
        <taxon>Eukaryota</taxon>
        <taxon>Metazoa</taxon>
        <taxon>Spiralia</taxon>
        <taxon>Lophotrochozoa</taxon>
        <taxon>Mollusca</taxon>
        <taxon>Bivalvia</taxon>
        <taxon>Autobranchia</taxon>
        <taxon>Heteroconchia</taxon>
        <taxon>Euheterodonta</taxon>
        <taxon>Imparidentia</taxon>
        <taxon>Neoheterodontei</taxon>
        <taxon>Myida</taxon>
        <taxon>Dreissenoidea</taxon>
        <taxon>Dreissenidae</taxon>
        <taxon>Dreissena</taxon>
    </lineage>
</organism>
<protein>
    <submittedName>
        <fullName evidence="1">Uncharacterized protein</fullName>
    </submittedName>
</protein>
<accession>A0A9D4K482</accession>
<proteinExistence type="predicted"/>
<dbReference type="EMBL" id="JAIWYP010000004">
    <property type="protein sequence ID" value="KAH3832647.1"/>
    <property type="molecule type" value="Genomic_DNA"/>
</dbReference>
<dbReference type="AlphaFoldDB" id="A0A9D4K482"/>
<evidence type="ECO:0000313" key="2">
    <source>
        <dbReference type="Proteomes" id="UP000828390"/>
    </source>
</evidence>
<reference evidence="1" key="1">
    <citation type="journal article" date="2019" name="bioRxiv">
        <title>The Genome of the Zebra Mussel, Dreissena polymorpha: A Resource for Invasive Species Research.</title>
        <authorList>
            <person name="McCartney M.A."/>
            <person name="Auch B."/>
            <person name="Kono T."/>
            <person name="Mallez S."/>
            <person name="Zhang Y."/>
            <person name="Obille A."/>
            <person name="Becker A."/>
            <person name="Abrahante J.E."/>
            <person name="Garbe J."/>
            <person name="Badalamenti J.P."/>
            <person name="Herman A."/>
            <person name="Mangelson H."/>
            <person name="Liachko I."/>
            <person name="Sullivan S."/>
            <person name="Sone E.D."/>
            <person name="Koren S."/>
            <person name="Silverstein K.A.T."/>
            <person name="Beckman K.B."/>
            <person name="Gohl D.M."/>
        </authorList>
    </citation>
    <scope>NUCLEOTIDE SEQUENCE</scope>
    <source>
        <strain evidence="1">Duluth1</strain>
        <tissue evidence="1">Whole animal</tissue>
    </source>
</reference>
<comment type="caution">
    <text evidence="1">The sequence shown here is derived from an EMBL/GenBank/DDBJ whole genome shotgun (WGS) entry which is preliminary data.</text>
</comment>
<name>A0A9D4K482_DREPO</name>
<keyword evidence="2" id="KW-1185">Reference proteome</keyword>